<sequence>MIFLIGPRAPKARQIKRERARRFLRQTAVPASLMQSRHLIAAIVGLAAAVTAAAIAPLDGYNVVVNSAEYAVKPGGPYVLLNGTVQEARLQLLKLNPNWDTEFAKELSLRAEKPHDREYAADIWESSKVDCGHPKGYGDNSFIKDGVNYLTGLHARHPRLPAGPKNCGQVSCSWSSAIWWCNDNKKPIELQSFAVIAEGARRIGNQCSFDSPKDGYIGGQVFHASNINVIVGQSVC</sequence>
<dbReference type="AlphaFoldDB" id="A0AB34FDU5"/>
<evidence type="ECO:0000313" key="2">
    <source>
        <dbReference type="Proteomes" id="UP001163105"/>
    </source>
</evidence>
<proteinExistence type="predicted"/>
<dbReference type="Proteomes" id="UP001163105">
    <property type="component" value="Unassembled WGS sequence"/>
</dbReference>
<dbReference type="EMBL" id="JAQHRD010000012">
    <property type="protein sequence ID" value="KAJ6437425.1"/>
    <property type="molecule type" value="Genomic_DNA"/>
</dbReference>
<protein>
    <submittedName>
        <fullName evidence="1">Restless-like transposase</fullName>
    </submittedName>
</protein>
<gene>
    <name evidence="1" type="ORF">O9K51_09981</name>
</gene>
<accession>A0AB34FDU5</accession>
<dbReference type="PANTHER" id="PTHR35605">
    <property type="entry name" value="ECP2 EFFECTOR PROTEIN DOMAIN-CONTAINING PROTEIN-RELATED"/>
    <property type="match status" value="1"/>
</dbReference>
<comment type="caution">
    <text evidence="1">The sequence shown here is derived from an EMBL/GenBank/DDBJ whole genome shotgun (WGS) entry which is preliminary data.</text>
</comment>
<reference evidence="1" key="1">
    <citation type="submission" date="2023-01" db="EMBL/GenBank/DDBJ databases">
        <title>The growth and conidiation of Purpureocillium lavendulum are regulated by nitrogen source and histone H3K14 acetylation.</title>
        <authorList>
            <person name="Tang P."/>
            <person name="Han J."/>
            <person name="Zhang C."/>
            <person name="Tang P."/>
            <person name="Qi F."/>
            <person name="Zhang K."/>
            <person name="Liang L."/>
        </authorList>
    </citation>
    <scope>NUCLEOTIDE SEQUENCE</scope>
    <source>
        <strain evidence="1">YMF1.00683</strain>
    </source>
</reference>
<name>A0AB34FDU5_9HYPO</name>
<dbReference type="PANTHER" id="PTHR35605:SF1">
    <property type="entry name" value="ECP2 EFFECTOR PROTEIN DOMAIN-CONTAINING PROTEIN-RELATED"/>
    <property type="match status" value="1"/>
</dbReference>
<keyword evidence="2" id="KW-1185">Reference proteome</keyword>
<organism evidence="1 2">
    <name type="scientific">Purpureocillium lavendulum</name>
    <dbReference type="NCBI Taxonomy" id="1247861"/>
    <lineage>
        <taxon>Eukaryota</taxon>
        <taxon>Fungi</taxon>
        <taxon>Dikarya</taxon>
        <taxon>Ascomycota</taxon>
        <taxon>Pezizomycotina</taxon>
        <taxon>Sordariomycetes</taxon>
        <taxon>Hypocreomycetidae</taxon>
        <taxon>Hypocreales</taxon>
        <taxon>Ophiocordycipitaceae</taxon>
        <taxon>Purpureocillium</taxon>
    </lineage>
</organism>
<evidence type="ECO:0000313" key="1">
    <source>
        <dbReference type="EMBL" id="KAJ6437425.1"/>
    </source>
</evidence>